<reference evidence="3" key="1">
    <citation type="submission" date="2016-11" db="EMBL/GenBank/DDBJ databases">
        <authorList>
            <person name="Varghese N."/>
            <person name="Submissions S."/>
        </authorList>
    </citation>
    <scope>NUCLEOTIDE SEQUENCE [LARGE SCALE GENOMIC DNA]</scope>
    <source>
        <strain evidence="3">DSM 11792</strain>
    </source>
</reference>
<dbReference type="Pfam" id="PF13192">
    <property type="entry name" value="Thioredoxin_3"/>
    <property type="match status" value="1"/>
</dbReference>
<dbReference type="RefSeq" id="WP_073164796.1">
    <property type="nucleotide sequence ID" value="NZ_FQUW01000016.1"/>
</dbReference>
<dbReference type="InterPro" id="IPR012336">
    <property type="entry name" value="Thioredoxin-like_fold"/>
</dbReference>
<dbReference type="Gene3D" id="3.40.30.10">
    <property type="entry name" value="Glutaredoxin"/>
    <property type="match status" value="1"/>
</dbReference>
<keyword evidence="3" id="KW-1185">Reference proteome</keyword>
<sequence>MGSIMKVLVFGTTPPCRKCMQAEREARQAAEQFPAGVVVVEKHDALSEYGQRYGVNITPTIVINGRKVAAGKLLSQQELVEAIRKEMGVSP</sequence>
<dbReference type="CDD" id="cd01659">
    <property type="entry name" value="TRX_superfamily"/>
    <property type="match status" value="1"/>
</dbReference>
<accession>A0A1M4ZAJ0</accession>
<organism evidence="2 3">
    <name type="scientific">Desulfofundulus australicus DSM 11792</name>
    <dbReference type="NCBI Taxonomy" id="1121425"/>
    <lineage>
        <taxon>Bacteria</taxon>
        <taxon>Bacillati</taxon>
        <taxon>Bacillota</taxon>
        <taxon>Clostridia</taxon>
        <taxon>Eubacteriales</taxon>
        <taxon>Peptococcaceae</taxon>
        <taxon>Desulfofundulus</taxon>
    </lineage>
</organism>
<evidence type="ECO:0000259" key="1">
    <source>
        <dbReference type="Pfam" id="PF13192"/>
    </source>
</evidence>
<gene>
    <name evidence="2" type="ORF">SAMN02745218_01560</name>
</gene>
<feature type="domain" description="Thioredoxin-like fold" evidence="1">
    <location>
        <begin position="5"/>
        <end position="83"/>
    </location>
</feature>
<dbReference type="SUPFAM" id="SSF52833">
    <property type="entry name" value="Thioredoxin-like"/>
    <property type="match status" value="1"/>
</dbReference>
<dbReference type="EMBL" id="FQUW01000016">
    <property type="protein sequence ID" value="SHF15024.1"/>
    <property type="molecule type" value="Genomic_DNA"/>
</dbReference>
<dbReference type="OrthoDB" id="9800630at2"/>
<proteinExistence type="predicted"/>
<dbReference type="AlphaFoldDB" id="A0A1M4ZAJ0"/>
<protein>
    <submittedName>
        <fullName evidence="2">Thioredoxin domain-containing protein</fullName>
    </submittedName>
</protein>
<dbReference type="Proteomes" id="UP000184196">
    <property type="component" value="Unassembled WGS sequence"/>
</dbReference>
<name>A0A1M4ZAJ0_9FIRM</name>
<dbReference type="InterPro" id="IPR036249">
    <property type="entry name" value="Thioredoxin-like_sf"/>
</dbReference>
<evidence type="ECO:0000313" key="2">
    <source>
        <dbReference type="EMBL" id="SHF15024.1"/>
    </source>
</evidence>
<evidence type="ECO:0000313" key="3">
    <source>
        <dbReference type="Proteomes" id="UP000184196"/>
    </source>
</evidence>